<keyword evidence="4 9" id="KW-0413">Isomerase</keyword>
<dbReference type="AlphaFoldDB" id="A0A1V8Q348"/>
<dbReference type="CDD" id="cd20309">
    <property type="entry name" value="cupin_EcSI"/>
    <property type="match status" value="1"/>
</dbReference>
<dbReference type="InterPro" id="IPR047581">
    <property type="entry name" value="EcSI_cupin"/>
</dbReference>
<dbReference type="InterPro" id="IPR014710">
    <property type="entry name" value="RmlC-like_jellyroll"/>
</dbReference>
<evidence type="ECO:0000256" key="4">
    <source>
        <dbReference type="ARBA" id="ARBA00023235"/>
    </source>
</evidence>
<evidence type="ECO:0000313" key="9">
    <source>
        <dbReference type="EMBL" id="KAB7462401.1"/>
    </source>
</evidence>
<organism evidence="9 10">
    <name type="scientific">Bifidobacterium dentium</name>
    <dbReference type="NCBI Taxonomy" id="1689"/>
    <lineage>
        <taxon>Bacteria</taxon>
        <taxon>Bacillati</taxon>
        <taxon>Actinomycetota</taxon>
        <taxon>Actinomycetes</taxon>
        <taxon>Bifidobacteriales</taxon>
        <taxon>Bifidobacteriaceae</taxon>
        <taxon>Bifidobacterium</taxon>
    </lineage>
</organism>
<evidence type="ECO:0000313" key="10">
    <source>
        <dbReference type="Proteomes" id="UP000429211"/>
    </source>
</evidence>
<comment type="catalytic activity">
    <reaction evidence="6">
        <text>D-lyxose = D-xylulose</text>
        <dbReference type="Rhea" id="RHEA:14201"/>
        <dbReference type="ChEBI" id="CHEBI:16789"/>
        <dbReference type="ChEBI" id="CHEBI:17140"/>
        <dbReference type="EC" id="5.3.1.15"/>
    </reaction>
</comment>
<keyword evidence="3" id="KW-0464">Manganese</keyword>
<dbReference type="Pfam" id="PF07385">
    <property type="entry name" value="Lyx_isomer"/>
    <property type="match status" value="1"/>
</dbReference>
<comment type="cofactor">
    <cofactor evidence="1">
        <name>Mn(2+)</name>
        <dbReference type="ChEBI" id="CHEBI:29035"/>
    </cofactor>
</comment>
<keyword evidence="2" id="KW-0479">Metal-binding</keyword>
<dbReference type="Proteomes" id="UP000429211">
    <property type="component" value="Unassembled WGS sequence"/>
</dbReference>
<evidence type="ECO:0000256" key="3">
    <source>
        <dbReference type="ARBA" id="ARBA00023211"/>
    </source>
</evidence>
<dbReference type="InterPro" id="IPR010864">
    <property type="entry name" value="D-lyxose_isomer"/>
</dbReference>
<dbReference type="SUPFAM" id="SSF51182">
    <property type="entry name" value="RmlC-like cupins"/>
    <property type="match status" value="1"/>
</dbReference>
<dbReference type="RefSeq" id="WP_003841247.1">
    <property type="nucleotide sequence ID" value="NZ_CACRSP010000004.1"/>
</dbReference>
<dbReference type="GO" id="GO:0047828">
    <property type="term" value="F:D-lyxose ketol-isomerase activity"/>
    <property type="evidence" value="ECO:0007669"/>
    <property type="project" value="UniProtKB-EC"/>
</dbReference>
<accession>A0A1V8Q348</accession>
<dbReference type="EC" id="5.3.1.15" evidence="8"/>
<sequence>MKRSEVNAVIKQFEALLDQYKFRIPPYLSFTPEEWAEKGHEWDEIRDNALGWDITDYGEGDFEHKGLALITLRNGNVKDPKYTKVYAEKIMMSMPGQVSPMHFHWNKMEDIIVRGGGTAVFHLYNADPETEEKLDTPVLVCRDGRRYYVPAGEPIELNEGESLTFYPYTYHEYYIKEDSVPTLVGEVSMCNDDNTDNRFYAPLGRFPKIEEDEPAYRLLCNEYPAAKED</sequence>
<evidence type="ECO:0000256" key="2">
    <source>
        <dbReference type="ARBA" id="ARBA00022723"/>
    </source>
</evidence>
<name>A0A1V8Q348_9BIFI</name>
<dbReference type="InterPro" id="IPR011051">
    <property type="entry name" value="RmlC_Cupin_sf"/>
</dbReference>
<gene>
    <name evidence="9" type="ORF">GBB04_01060</name>
</gene>
<dbReference type="GO" id="GO:0046872">
    <property type="term" value="F:metal ion binding"/>
    <property type="evidence" value="ECO:0007669"/>
    <property type="project" value="UniProtKB-KW"/>
</dbReference>
<keyword evidence="5" id="KW-0119">Carbohydrate metabolism</keyword>
<evidence type="ECO:0000256" key="5">
    <source>
        <dbReference type="ARBA" id="ARBA00023277"/>
    </source>
</evidence>
<evidence type="ECO:0000256" key="7">
    <source>
        <dbReference type="ARBA" id="ARBA00044951"/>
    </source>
</evidence>
<proteinExistence type="inferred from homology"/>
<evidence type="ECO:0000256" key="1">
    <source>
        <dbReference type="ARBA" id="ARBA00001936"/>
    </source>
</evidence>
<comment type="similarity">
    <text evidence="7">Belongs to the D-lyxose ketol-isomerase family.</text>
</comment>
<comment type="caution">
    <text evidence="9">The sequence shown here is derived from an EMBL/GenBank/DDBJ whole genome shotgun (WGS) entry which is preliminary data.</text>
</comment>
<reference evidence="9 10" key="1">
    <citation type="journal article" date="2019" name="Nat. Med.">
        <title>A library of human gut bacterial isolates paired with longitudinal multiomics data enables mechanistic microbiome research.</title>
        <authorList>
            <person name="Poyet M."/>
            <person name="Groussin M."/>
            <person name="Gibbons S.M."/>
            <person name="Avila-Pacheco J."/>
            <person name="Jiang X."/>
            <person name="Kearney S.M."/>
            <person name="Perrotta A.R."/>
            <person name="Berdy B."/>
            <person name="Zhao S."/>
            <person name="Lieberman T.D."/>
            <person name="Swanson P.K."/>
            <person name="Smith M."/>
            <person name="Roesemann S."/>
            <person name="Alexander J.E."/>
            <person name="Rich S.A."/>
            <person name="Livny J."/>
            <person name="Vlamakis H."/>
            <person name="Clish C."/>
            <person name="Bullock K."/>
            <person name="Deik A."/>
            <person name="Scott J."/>
            <person name="Pierce K.A."/>
            <person name="Xavier R.J."/>
            <person name="Alm E.J."/>
        </authorList>
    </citation>
    <scope>NUCLEOTIDE SEQUENCE [LARGE SCALE GENOMIC DNA]</scope>
    <source>
        <strain evidence="9 10">BIOML-A2</strain>
    </source>
</reference>
<protein>
    <recommendedName>
        <fullName evidence="8">D-lyxose ketol-isomerase</fullName>
        <ecNumber evidence="8">5.3.1.15</ecNumber>
    </recommendedName>
</protein>
<evidence type="ECO:0000256" key="8">
    <source>
        <dbReference type="ARBA" id="ARBA00044972"/>
    </source>
</evidence>
<evidence type="ECO:0000256" key="6">
    <source>
        <dbReference type="ARBA" id="ARBA00044907"/>
    </source>
</evidence>
<dbReference type="Gene3D" id="2.60.120.10">
    <property type="entry name" value="Jelly Rolls"/>
    <property type="match status" value="1"/>
</dbReference>
<dbReference type="EMBL" id="WDPD01000001">
    <property type="protein sequence ID" value="KAB7462401.1"/>
    <property type="molecule type" value="Genomic_DNA"/>
</dbReference>